<reference evidence="5 6" key="2">
    <citation type="submission" date="2018-10" db="EMBL/GenBank/DDBJ databases">
        <authorList>
            <consortium name="Pathogen Informatics"/>
        </authorList>
    </citation>
    <scope>NUCLEOTIDE SEQUENCE [LARGE SCALE GENOMIC DNA]</scope>
</reference>
<dbReference type="PROSITE" id="PS01186">
    <property type="entry name" value="EGF_2"/>
    <property type="match status" value="1"/>
</dbReference>
<evidence type="ECO:0000313" key="5">
    <source>
        <dbReference type="EMBL" id="VDD94903.1"/>
    </source>
</evidence>
<feature type="domain" description="EGF-like" evidence="3">
    <location>
        <begin position="192"/>
        <end position="232"/>
    </location>
</feature>
<evidence type="ECO:0000259" key="4">
    <source>
        <dbReference type="PROSITE" id="PS50836"/>
    </source>
</evidence>
<evidence type="ECO:0000313" key="7">
    <source>
        <dbReference type="WBParaSite" id="EVEC_0001030901-mRNA-1"/>
    </source>
</evidence>
<evidence type="ECO:0000256" key="1">
    <source>
        <dbReference type="PROSITE-ProRule" id="PRU00076"/>
    </source>
</evidence>
<dbReference type="PROSITE" id="PS50026">
    <property type="entry name" value="EGF_3"/>
    <property type="match status" value="1"/>
</dbReference>
<dbReference type="WBParaSite" id="EVEC_0001030901-mRNA-1">
    <property type="protein sequence ID" value="EVEC_0001030901-mRNA-1"/>
    <property type="gene ID" value="EVEC_0001030901"/>
</dbReference>
<keyword evidence="2" id="KW-0732">Signal</keyword>
<reference evidence="7" key="1">
    <citation type="submission" date="2017-02" db="UniProtKB">
        <authorList>
            <consortium name="WormBaseParasite"/>
        </authorList>
    </citation>
    <scope>IDENTIFICATION</scope>
</reference>
<dbReference type="STRING" id="51028.A0A0N4VHK8"/>
<keyword evidence="6" id="KW-1185">Reference proteome</keyword>
<evidence type="ECO:0000313" key="6">
    <source>
        <dbReference type="Proteomes" id="UP000274131"/>
    </source>
</evidence>
<dbReference type="CDD" id="cd00054">
    <property type="entry name" value="EGF_CA"/>
    <property type="match status" value="1"/>
</dbReference>
<dbReference type="CDD" id="cd09631">
    <property type="entry name" value="DOMON_DOH"/>
    <property type="match status" value="1"/>
</dbReference>
<dbReference type="SUPFAM" id="SSF57196">
    <property type="entry name" value="EGF/Laminin"/>
    <property type="match status" value="1"/>
</dbReference>
<dbReference type="InterPro" id="IPR045266">
    <property type="entry name" value="DOH_DOMON"/>
</dbReference>
<accession>A0A0N4VHK8</accession>
<evidence type="ECO:0000256" key="2">
    <source>
        <dbReference type="SAM" id="SignalP"/>
    </source>
</evidence>
<feature type="domain" description="DOMON" evidence="4">
    <location>
        <begin position="331"/>
        <end position="460"/>
    </location>
</feature>
<protein>
    <submittedName>
        <fullName evidence="7">EGF-like domain-containing protein</fullName>
    </submittedName>
</protein>
<feature type="chain" id="PRO_5043122974" evidence="2">
    <location>
        <begin position="19"/>
        <end position="527"/>
    </location>
</feature>
<comment type="caution">
    <text evidence="1">Lacks conserved residue(s) required for the propagation of feature annotation.</text>
</comment>
<dbReference type="OrthoDB" id="188511at2759"/>
<dbReference type="PANTHER" id="PTHR46901">
    <property type="entry name" value="GH04942P"/>
    <property type="match status" value="1"/>
</dbReference>
<dbReference type="InterPro" id="IPR005018">
    <property type="entry name" value="DOMON_domain"/>
</dbReference>
<sequence length="527" mass="59719">MILRSLILPILLAGLTSGHISLTFPPARYPPLDFLDNLRTQQPCGVPRPLVRKFSNLFLSARYTDLYVGETYNISWRMQFVHKGGFRITLLDENGNKVEQILPVSKDKNFTDDSEIITLSAPYKPQQSCQHCILRVEKQALDFGKSYEFFTCADINVLPGKPTDEDLCLGNGVFKDGKCACKPMFSGEWCQFKDDCSKDEDCQNGGKCMEQKNSIIHNACFCSFGFYGINCAQTMTKKPTNDECFNFQMPLKKETFTNYGLFNSKCYKKHILNTDNVVYSRVVGTELELIIDYKGTSWVALGWRPLGINKSCRLFPDLENIKWKRDVENKTSFNKTESVKESDNDKIEPFDLKPVQKAEEPKNNGFLLNALEAELHPMDCSDIITASIVDGYLRINDMYSRDRSTPLSDTWFEGEESLTAAYGIEVEGRTVVMFRREISEIEPSDHPLGPGKIFVIYSKGIEKGADMNAGRNVTVNEGMQVENKDVLNYHGSMSLTQYHVFIVYSCLISCNETMQPVQSVSSLQVFP</sequence>
<dbReference type="EMBL" id="UXUI01010202">
    <property type="protein sequence ID" value="VDD94903.1"/>
    <property type="molecule type" value="Genomic_DNA"/>
</dbReference>
<organism evidence="7">
    <name type="scientific">Enterobius vermicularis</name>
    <name type="common">Human pinworm</name>
    <dbReference type="NCBI Taxonomy" id="51028"/>
    <lineage>
        <taxon>Eukaryota</taxon>
        <taxon>Metazoa</taxon>
        <taxon>Ecdysozoa</taxon>
        <taxon>Nematoda</taxon>
        <taxon>Chromadorea</taxon>
        <taxon>Rhabditida</taxon>
        <taxon>Spirurina</taxon>
        <taxon>Oxyuridomorpha</taxon>
        <taxon>Oxyuroidea</taxon>
        <taxon>Oxyuridae</taxon>
        <taxon>Enterobius</taxon>
    </lineage>
</organism>
<dbReference type="AlphaFoldDB" id="A0A0N4VHK8"/>
<dbReference type="Gene3D" id="2.10.25.10">
    <property type="entry name" value="Laminin"/>
    <property type="match status" value="1"/>
</dbReference>
<keyword evidence="1" id="KW-0245">EGF-like domain</keyword>
<dbReference type="InterPro" id="IPR000742">
    <property type="entry name" value="EGF"/>
</dbReference>
<dbReference type="PROSITE" id="PS50836">
    <property type="entry name" value="DOMON"/>
    <property type="match status" value="1"/>
</dbReference>
<name>A0A0N4VHK8_ENTVE</name>
<keyword evidence="1" id="KW-1015">Disulfide bond</keyword>
<dbReference type="PROSITE" id="PS00022">
    <property type="entry name" value="EGF_1"/>
    <property type="match status" value="1"/>
</dbReference>
<gene>
    <name evidence="5" type="ORF">EVEC_LOCUS9654</name>
</gene>
<feature type="signal peptide" evidence="2">
    <location>
        <begin position="1"/>
        <end position="18"/>
    </location>
</feature>
<dbReference type="Proteomes" id="UP000274131">
    <property type="component" value="Unassembled WGS sequence"/>
</dbReference>
<dbReference type="PANTHER" id="PTHR46901:SF2">
    <property type="entry name" value="GH04942P"/>
    <property type="match status" value="1"/>
</dbReference>
<evidence type="ECO:0000259" key="3">
    <source>
        <dbReference type="PROSITE" id="PS50026"/>
    </source>
</evidence>
<feature type="disulfide bond" evidence="1">
    <location>
        <begin position="222"/>
        <end position="231"/>
    </location>
</feature>
<proteinExistence type="predicted"/>